<gene>
    <name evidence="2" type="ORF">FKV23_04180</name>
</gene>
<dbReference type="OrthoDB" id="5983953at2"/>
<feature type="domain" description="AB hydrolase-1" evidence="1">
    <location>
        <begin position="13"/>
        <end position="210"/>
    </location>
</feature>
<keyword evidence="2" id="KW-0378">Hydrolase</keyword>
<dbReference type="Pfam" id="PF12697">
    <property type="entry name" value="Abhydrolase_6"/>
    <property type="match status" value="1"/>
</dbReference>
<dbReference type="Gene3D" id="3.40.50.1820">
    <property type="entry name" value="alpha/beta hydrolase"/>
    <property type="match status" value="1"/>
</dbReference>
<accession>A0A514BPS9</accession>
<dbReference type="KEGG" id="lyj:FKV23_04180"/>
<dbReference type="RefSeq" id="WP_141622726.1">
    <property type="nucleotide sequence ID" value="NZ_CP041242.1"/>
</dbReference>
<evidence type="ECO:0000313" key="2">
    <source>
        <dbReference type="EMBL" id="QDH69384.1"/>
    </source>
</evidence>
<sequence length="271" mass="28752">MLGEATGDCRHALLLHGAGGGGWEWAIWQPVLEAEGIAVHALDLMPVAAGLQATRLDDYVVQARAALAALPRPRAAIGASLGGLLAVIVADAADALVLVNPLPPSPWAGQLPSREWPDVVPWGRDARLASTRRALPDADPATTLFAFRRWRDESGAVLREAHAGVAMAAPVCRTLCIASEHDEDVPAGVTAGLARAWSGDCMHLADASHVGPCSAVPRRPWPGGSRGGCDRSEVLPRSREKRRVCWMTGRWGRRPLGVNVPRRRPGPAPPP</sequence>
<dbReference type="SUPFAM" id="SSF53474">
    <property type="entry name" value="alpha/beta-Hydrolases"/>
    <property type="match status" value="1"/>
</dbReference>
<reference evidence="2 3" key="1">
    <citation type="submission" date="2019-06" db="EMBL/GenBank/DDBJ databases">
        <title>Lysobacter alkalisoli sp. nov. isolated from saline-alkali soil.</title>
        <authorList>
            <person name="Sun J.-Q."/>
            <person name="Xu L."/>
        </authorList>
    </citation>
    <scope>NUCLEOTIDE SEQUENCE [LARGE SCALE GENOMIC DNA]</scope>
    <source>
        <strain evidence="2 3">SJ-36</strain>
    </source>
</reference>
<name>A0A514BPS9_9GAMM</name>
<dbReference type="InterPro" id="IPR029058">
    <property type="entry name" value="AB_hydrolase_fold"/>
</dbReference>
<organism evidence="2 3">
    <name type="scientific">Marilutibacter alkalisoli</name>
    <dbReference type="NCBI Taxonomy" id="2591633"/>
    <lineage>
        <taxon>Bacteria</taxon>
        <taxon>Pseudomonadati</taxon>
        <taxon>Pseudomonadota</taxon>
        <taxon>Gammaproteobacteria</taxon>
        <taxon>Lysobacterales</taxon>
        <taxon>Lysobacteraceae</taxon>
        <taxon>Marilutibacter</taxon>
    </lineage>
</organism>
<protein>
    <submittedName>
        <fullName evidence="2">Alpha/beta fold hydrolase</fullName>
    </submittedName>
</protein>
<proteinExistence type="predicted"/>
<dbReference type="InterPro" id="IPR000073">
    <property type="entry name" value="AB_hydrolase_1"/>
</dbReference>
<evidence type="ECO:0000313" key="3">
    <source>
        <dbReference type="Proteomes" id="UP000317199"/>
    </source>
</evidence>
<dbReference type="GO" id="GO:0016787">
    <property type="term" value="F:hydrolase activity"/>
    <property type="evidence" value="ECO:0007669"/>
    <property type="project" value="UniProtKB-KW"/>
</dbReference>
<dbReference type="Proteomes" id="UP000317199">
    <property type="component" value="Chromosome"/>
</dbReference>
<evidence type="ECO:0000259" key="1">
    <source>
        <dbReference type="Pfam" id="PF12697"/>
    </source>
</evidence>
<dbReference type="EMBL" id="CP041242">
    <property type="protein sequence ID" value="QDH69384.1"/>
    <property type="molecule type" value="Genomic_DNA"/>
</dbReference>
<keyword evidence="3" id="KW-1185">Reference proteome</keyword>
<dbReference type="AlphaFoldDB" id="A0A514BPS9"/>